<dbReference type="AlphaFoldDB" id="A0A382DFZ2"/>
<dbReference type="GO" id="GO:0005829">
    <property type="term" value="C:cytosol"/>
    <property type="evidence" value="ECO:0007669"/>
    <property type="project" value="TreeGrafter"/>
</dbReference>
<keyword evidence="8" id="KW-0648">Protein biosynthesis</keyword>
<dbReference type="InterPro" id="IPR018165">
    <property type="entry name" value="Ala-tRNA-synth_IIc_core"/>
</dbReference>
<dbReference type="GO" id="GO:0002161">
    <property type="term" value="F:aminoacyl-tRNA deacylase activity"/>
    <property type="evidence" value="ECO:0007669"/>
    <property type="project" value="TreeGrafter"/>
</dbReference>
<dbReference type="GO" id="GO:0005524">
    <property type="term" value="F:ATP binding"/>
    <property type="evidence" value="ECO:0007669"/>
    <property type="project" value="UniProtKB-KW"/>
</dbReference>
<keyword evidence="9" id="KW-0030">Aminoacyl-tRNA synthetase</keyword>
<sequence length="96" mass="10872">MKSDKIRENFLTYFESKKHLRYPSSSLIPVGDPTLLLTNAGMVQFKSYFSGDAEAPSNILTTSQKCFRTVDIDEVGDSTHLTFFEMLGNFSIGQYF</sequence>
<keyword evidence="3" id="KW-0820">tRNA-binding</keyword>
<keyword evidence="5" id="KW-0547">Nucleotide-binding</keyword>
<evidence type="ECO:0000256" key="2">
    <source>
        <dbReference type="ARBA" id="ARBA00013168"/>
    </source>
</evidence>
<protein>
    <recommendedName>
        <fullName evidence="2">alanine--tRNA ligase</fullName>
        <ecNumber evidence="2">6.1.1.7</ecNumber>
    </recommendedName>
</protein>
<evidence type="ECO:0000256" key="1">
    <source>
        <dbReference type="ARBA" id="ARBA00008226"/>
    </source>
</evidence>
<evidence type="ECO:0000256" key="5">
    <source>
        <dbReference type="ARBA" id="ARBA00022741"/>
    </source>
</evidence>
<dbReference type="EC" id="6.1.1.7" evidence="2"/>
<dbReference type="SUPFAM" id="SSF55681">
    <property type="entry name" value="Class II aaRS and biotin synthetases"/>
    <property type="match status" value="1"/>
</dbReference>
<organism evidence="11">
    <name type="scientific">marine metagenome</name>
    <dbReference type="NCBI Taxonomy" id="408172"/>
    <lineage>
        <taxon>unclassified sequences</taxon>
        <taxon>metagenomes</taxon>
        <taxon>ecological metagenomes</taxon>
    </lineage>
</organism>
<evidence type="ECO:0000256" key="3">
    <source>
        <dbReference type="ARBA" id="ARBA00022555"/>
    </source>
</evidence>
<dbReference type="PANTHER" id="PTHR11777:SF9">
    <property type="entry name" value="ALANINE--TRNA LIGASE, CYTOPLASMIC"/>
    <property type="match status" value="1"/>
</dbReference>
<evidence type="ECO:0000259" key="10">
    <source>
        <dbReference type="PROSITE" id="PS50860"/>
    </source>
</evidence>
<evidence type="ECO:0000256" key="4">
    <source>
        <dbReference type="ARBA" id="ARBA00022598"/>
    </source>
</evidence>
<comment type="similarity">
    <text evidence="1">Belongs to the class-II aminoacyl-tRNA synthetase family.</text>
</comment>
<dbReference type="EMBL" id="UINC01038876">
    <property type="protein sequence ID" value="SVB36523.1"/>
    <property type="molecule type" value="Genomic_DNA"/>
</dbReference>
<feature type="non-terminal residue" evidence="11">
    <location>
        <position position="96"/>
    </location>
</feature>
<dbReference type="PANTHER" id="PTHR11777">
    <property type="entry name" value="ALANYL-TRNA SYNTHETASE"/>
    <property type="match status" value="1"/>
</dbReference>
<evidence type="ECO:0000313" key="11">
    <source>
        <dbReference type="EMBL" id="SVB36523.1"/>
    </source>
</evidence>
<dbReference type="GO" id="GO:0004813">
    <property type="term" value="F:alanine-tRNA ligase activity"/>
    <property type="evidence" value="ECO:0007669"/>
    <property type="project" value="UniProtKB-EC"/>
</dbReference>
<proteinExistence type="inferred from homology"/>
<keyword evidence="6" id="KW-0067">ATP-binding</keyword>
<evidence type="ECO:0000256" key="8">
    <source>
        <dbReference type="ARBA" id="ARBA00022917"/>
    </source>
</evidence>
<gene>
    <name evidence="11" type="ORF">METZ01_LOCUS189377</name>
</gene>
<dbReference type="Pfam" id="PF01411">
    <property type="entry name" value="tRNA-synt_2c"/>
    <property type="match status" value="1"/>
</dbReference>
<reference evidence="11" key="1">
    <citation type="submission" date="2018-05" db="EMBL/GenBank/DDBJ databases">
        <authorList>
            <person name="Lanie J.A."/>
            <person name="Ng W.-L."/>
            <person name="Kazmierczak K.M."/>
            <person name="Andrzejewski T.M."/>
            <person name="Davidsen T.M."/>
            <person name="Wayne K.J."/>
            <person name="Tettelin H."/>
            <person name="Glass J.I."/>
            <person name="Rusch D."/>
            <person name="Podicherti R."/>
            <person name="Tsui H.-C.T."/>
            <person name="Winkler M.E."/>
        </authorList>
    </citation>
    <scope>NUCLEOTIDE SEQUENCE</scope>
</reference>
<evidence type="ECO:0000256" key="7">
    <source>
        <dbReference type="ARBA" id="ARBA00022884"/>
    </source>
</evidence>
<dbReference type="GO" id="GO:0006419">
    <property type="term" value="P:alanyl-tRNA aminoacylation"/>
    <property type="evidence" value="ECO:0007669"/>
    <property type="project" value="InterPro"/>
</dbReference>
<dbReference type="PROSITE" id="PS50860">
    <property type="entry name" value="AA_TRNA_LIGASE_II_ALA"/>
    <property type="match status" value="1"/>
</dbReference>
<dbReference type="InterPro" id="IPR018164">
    <property type="entry name" value="Ala-tRNA-synth_IIc_N"/>
</dbReference>
<evidence type="ECO:0000256" key="6">
    <source>
        <dbReference type="ARBA" id="ARBA00022840"/>
    </source>
</evidence>
<dbReference type="Gene3D" id="3.30.930.10">
    <property type="entry name" value="Bira Bifunctional Protein, Domain 2"/>
    <property type="match status" value="1"/>
</dbReference>
<dbReference type="InterPro" id="IPR050058">
    <property type="entry name" value="Ala-tRNA_ligase"/>
</dbReference>
<dbReference type="InterPro" id="IPR045864">
    <property type="entry name" value="aa-tRNA-synth_II/BPL/LPL"/>
</dbReference>
<evidence type="ECO:0000256" key="9">
    <source>
        <dbReference type="ARBA" id="ARBA00023146"/>
    </source>
</evidence>
<dbReference type="GO" id="GO:0000049">
    <property type="term" value="F:tRNA binding"/>
    <property type="evidence" value="ECO:0007669"/>
    <property type="project" value="UniProtKB-KW"/>
</dbReference>
<keyword evidence="7" id="KW-0694">RNA-binding</keyword>
<accession>A0A382DFZ2</accession>
<name>A0A382DFZ2_9ZZZZ</name>
<keyword evidence="4" id="KW-0436">Ligase</keyword>
<feature type="domain" description="Alanyl-transfer RNA synthetases family profile" evidence="10">
    <location>
        <begin position="1"/>
        <end position="96"/>
    </location>
</feature>